<evidence type="ECO:0000313" key="3">
    <source>
        <dbReference type="Proteomes" id="UP000638986"/>
    </source>
</evidence>
<dbReference type="EMBL" id="JADTXM010000021">
    <property type="protein sequence ID" value="MBH3441446.1"/>
    <property type="molecule type" value="Genomic_DNA"/>
</dbReference>
<accession>A0ABS0MXS6</accession>
<gene>
    <name evidence="2" type="ORF">I5Q09_22450</name>
</gene>
<proteinExistence type="predicted"/>
<organism evidence="2 3">
    <name type="scientific">Pseudomonas luteola</name>
    <dbReference type="NCBI Taxonomy" id="47886"/>
    <lineage>
        <taxon>Bacteria</taxon>
        <taxon>Pseudomonadati</taxon>
        <taxon>Pseudomonadota</taxon>
        <taxon>Gammaproteobacteria</taxon>
        <taxon>Pseudomonadales</taxon>
        <taxon>Pseudomonadaceae</taxon>
        <taxon>Pseudomonas</taxon>
    </lineage>
</organism>
<feature type="coiled-coil region" evidence="1">
    <location>
        <begin position="223"/>
        <end position="260"/>
    </location>
</feature>
<evidence type="ECO:0000313" key="2">
    <source>
        <dbReference type="EMBL" id="MBH3441446.1"/>
    </source>
</evidence>
<dbReference type="Proteomes" id="UP000638986">
    <property type="component" value="Unassembled WGS sequence"/>
</dbReference>
<evidence type="ECO:0008006" key="4">
    <source>
        <dbReference type="Google" id="ProtNLM"/>
    </source>
</evidence>
<reference evidence="2 3" key="1">
    <citation type="submission" date="2020-11" db="EMBL/GenBank/DDBJ databases">
        <title>Enhanced detection system for hospital associated transmission using whole genome sequencing surveillance.</title>
        <authorList>
            <person name="Harrison L.H."/>
            <person name="Van Tyne D."/>
            <person name="Marsh J.W."/>
            <person name="Griffith M.P."/>
            <person name="Snyder D.J."/>
            <person name="Cooper V.S."/>
            <person name="Mustapha M."/>
        </authorList>
    </citation>
    <scope>NUCLEOTIDE SEQUENCE [LARGE SCALE GENOMIC DNA]</scope>
    <source>
        <strain evidence="2 3">PSB00013</strain>
    </source>
</reference>
<comment type="caution">
    <text evidence="2">The sequence shown here is derived from an EMBL/GenBank/DDBJ whole genome shotgun (WGS) entry which is preliminary data.</text>
</comment>
<evidence type="ECO:0000256" key="1">
    <source>
        <dbReference type="SAM" id="Coils"/>
    </source>
</evidence>
<sequence length="591" mass="68608">MDDLPSRLTRQARKNEIPFGLKDGNLLHVTDVPNGKDCGCICPGCKAPLVAVNNVRKRIPHFRHLSGSACITGYESAIHLAGKDALLRHKTVDLPHYNRDLNVFAKDGRLFQDHIEVPSYRVVAEQAFEEVTYGDFKPDVVFHLPDRKLFIEIKKTHAVDDQKKQKIKALGIAAIEIDLSQIEPEALRDHATFDQTVISDLSKRHWLYSSKIEALYKIKMQRLRAQRDHYEAQEHERRLAEAEERKRMQKVAEAKRAQRQRYIQSERDRIKLYIDELERSMSPEWLLARAQQFSSADKAPVTVRYLTLGIESLFLKGEAYWLFNTSFKHWQACVLELFFAKGARRRRFTYKDVYVELMQRFGAPAFVTALRKLRYTHPVRITNYSFSLSPGDTYLLTKEQNKAIPKDLEPVKGYLDHLLKLGVLIKPRLYAEDVFEAAADTVEAALEVQRIKTEKHRQDEIDRFKRIKKSEEDKRQKRNEQRLEQEAHVTERIYAIRASEFLVYQQHRGRGLRCDECQLLSPPGTSVCDFCNGQIFRDEVITSHRIEKNRFILLTSPRVMSSLTAVPNLDYAHLKQVISDLKADDKGLQHS</sequence>
<protein>
    <recommendedName>
        <fullName evidence="4">Competence protein</fullName>
    </recommendedName>
</protein>
<dbReference type="RefSeq" id="WP_150345767.1">
    <property type="nucleotide sequence ID" value="NZ_CP044084.1"/>
</dbReference>
<keyword evidence="1" id="KW-0175">Coiled coil</keyword>
<name>A0ABS0MXS6_PSELU</name>